<feature type="compositionally biased region" description="Polar residues" evidence="1">
    <location>
        <begin position="436"/>
        <end position="446"/>
    </location>
</feature>
<keyword evidence="3" id="KW-1185">Reference proteome</keyword>
<feature type="compositionally biased region" description="Low complexity" evidence="1">
    <location>
        <begin position="505"/>
        <end position="524"/>
    </location>
</feature>
<proteinExistence type="predicted"/>
<dbReference type="Proteomes" id="UP000799118">
    <property type="component" value="Unassembled WGS sequence"/>
</dbReference>
<reference evidence="2" key="1">
    <citation type="journal article" date="2019" name="Environ. Microbiol.">
        <title>Fungal ecological strategies reflected in gene transcription - a case study of two litter decomposers.</title>
        <authorList>
            <person name="Barbi F."/>
            <person name="Kohler A."/>
            <person name="Barry K."/>
            <person name="Baskaran P."/>
            <person name="Daum C."/>
            <person name="Fauchery L."/>
            <person name="Ihrmark K."/>
            <person name="Kuo A."/>
            <person name="LaButti K."/>
            <person name="Lipzen A."/>
            <person name="Morin E."/>
            <person name="Grigoriev I.V."/>
            <person name="Henrissat B."/>
            <person name="Lindahl B."/>
            <person name="Martin F."/>
        </authorList>
    </citation>
    <scope>NUCLEOTIDE SEQUENCE</scope>
    <source>
        <strain evidence="2">JB14</strain>
    </source>
</reference>
<organism evidence="2 3">
    <name type="scientific">Gymnopus androsaceus JB14</name>
    <dbReference type="NCBI Taxonomy" id="1447944"/>
    <lineage>
        <taxon>Eukaryota</taxon>
        <taxon>Fungi</taxon>
        <taxon>Dikarya</taxon>
        <taxon>Basidiomycota</taxon>
        <taxon>Agaricomycotina</taxon>
        <taxon>Agaricomycetes</taxon>
        <taxon>Agaricomycetidae</taxon>
        <taxon>Agaricales</taxon>
        <taxon>Marasmiineae</taxon>
        <taxon>Omphalotaceae</taxon>
        <taxon>Gymnopus</taxon>
    </lineage>
</organism>
<protein>
    <submittedName>
        <fullName evidence="2">Uncharacterized protein</fullName>
    </submittedName>
</protein>
<evidence type="ECO:0000256" key="1">
    <source>
        <dbReference type="SAM" id="MobiDB-lite"/>
    </source>
</evidence>
<dbReference type="AlphaFoldDB" id="A0A6A4HBL6"/>
<dbReference type="OrthoDB" id="2755229at2759"/>
<accession>A0A6A4HBL6</accession>
<feature type="compositionally biased region" description="Polar residues" evidence="1">
    <location>
        <begin position="481"/>
        <end position="504"/>
    </location>
</feature>
<feature type="region of interest" description="Disordered" evidence="1">
    <location>
        <begin position="481"/>
        <end position="552"/>
    </location>
</feature>
<sequence>MSSSFTLPNALEHLTTPTLQELFPYSRKSSSGDEPADKPAGFAVPFTEQEYKVAVISTAHLLKNVHPKQKKSINKDPTNQCEWLLWKRVFPLHEPGVTFTVYALDREYPNWFIMKLCGDAVRAGPETQKLNALMVVKERVWQLLKVKMAVHSFMKSNPSAELTRRSTSPLHATVNATKSFWIIYIEPNTHQIYEKATKDNDKHVYIILGYPISTNKAKQDAFKSQIKNITGYTEKDGMGQPQTNSAVWRKGQSRGQTPWWSCLMVEELLGTTEACQTKAEDLADNVEMALEVAEVEVVEATKVEVTGDVTSMRNTPHTATTRTAMEILKNNIQIHQESSAGAIKINYKIPGRIAVLGEPRSVTNGQQNFTCLGASFLNLQPPRDGRGGRRGQINSDAGSWQILVGGGRNPPIGSASNDDQDQFIGRQAEGLIPESSRISTMCNGTGDNDGFPDANNNGRPRREGGEQQSTIPEVENWQGANQLKGNNNQTGDNDPSSQGGRQAPNQSSQENEQGNNPQEGNPQEYETPEDTCPFRPNRRARCAREKENHKNTKAGVKIILLNLNSHGQES</sequence>
<evidence type="ECO:0000313" key="3">
    <source>
        <dbReference type="Proteomes" id="UP000799118"/>
    </source>
</evidence>
<feature type="region of interest" description="Disordered" evidence="1">
    <location>
        <begin position="429"/>
        <end position="469"/>
    </location>
</feature>
<gene>
    <name evidence="2" type="ORF">BT96DRAFT_942290</name>
</gene>
<name>A0A6A4HBL6_9AGAR</name>
<dbReference type="EMBL" id="ML769527">
    <property type="protein sequence ID" value="KAE9395682.1"/>
    <property type="molecule type" value="Genomic_DNA"/>
</dbReference>
<evidence type="ECO:0000313" key="2">
    <source>
        <dbReference type="EMBL" id="KAE9395682.1"/>
    </source>
</evidence>